<dbReference type="Gene3D" id="3.30.420.40">
    <property type="match status" value="1"/>
</dbReference>
<reference evidence="3 4" key="1">
    <citation type="submission" date="2020-11" db="EMBL/GenBank/DDBJ databases">
        <title>Fusibacter basophilias sp. nov.</title>
        <authorList>
            <person name="Qiu D."/>
        </authorList>
    </citation>
    <scope>NUCLEOTIDE SEQUENCE [LARGE SCALE GENOMIC DNA]</scope>
    <source>
        <strain evidence="3 4">Q10-2</strain>
    </source>
</reference>
<dbReference type="InterPro" id="IPR003695">
    <property type="entry name" value="Ppx_GppA_N"/>
</dbReference>
<dbReference type="PANTHER" id="PTHR30005:SF0">
    <property type="entry name" value="RETROGRADE REGULATION PROTEIN 2"/>
    <property type="match status" value="1"/>
</dbReference>
<dbReference type="InterPro" id="IPR050273">
    <property type="entry name" value="GppA/Ppx_hydrolase"/>
</dbReference>
<evidence type="ECO:0000256" key="1">
    <source>
        <dbReference type="ARBA" id="ARBA00007125"/>
    </source>
</evidence>
<evidence type="ECO:0000259" key="2">
    <source>
        <dbReference type="Pfam" id="PF02541"/>
    </source>
</evidence>
<dbReference type="CDD" id="cd24054">
    <property type="entry name" value="ASKHA_NBD_AaPPX-GppA_MtPPX2-like"/>
    <property type="match status" value="1"/>
</dbReference>
<dbReference type="Gene3D" id="3.30.420.150">
    <property type="entry name" value="Exopolyphosphatase. Domain 2"/>
    <property type="match status" value="1"/>
</dbReference>
<sequence length="305" mass="33903">MKNRYASIDVGTNSIRCLMAKIENGQLVEAEKKLEMTRIGEGVNATKMLQPERILSSTNAIKKFVDEAKAFLAQDIFIMATSAVRDAENRAVFLNSVKEATGYDVDVISGKQEADIGFKGVIAGAIAPERMKLVVDIGGGSTEFIVGNIEGIAFSKSINIGAVRMTNMFGRDYSAMSDFIDEQLKPIVPFISDGKTFDVIGIGGTATTFLTMFKKIEHYKRELVHNQMITCRDIEVINKQLRGLTLEEKKNLPGLDPKRADIIEAGGVILSRVMHWARSENMIISDYDNLEGYLFYCLENPQNRR</sequence>
<comment type="caution">
    <text evidence="3">The sequence shown here is derived from an EMBL/GenBank/DDBJ whole genome shotgun (WGS) entry which is preliminary data.</text>
</comment>
<evidence type="ECO:0000313" key="3">
    <source>
        <dbReference type="EMBL" id="MBF4695617.1"/>
    </source>
</evidence>
<keyword evidence="4" id="KW-1185">Reference proteome</keyword>
<protein>
    <submittedName>
        <fullName evidence="3">Ppx/GppA family phosphatase</fullName>
    </submittedName>
</protein>
<comment type="similarity">
    <text evidence="1">Belongs to the GppA/Ppx family.</text>
</comment>
<feature type="domain" description="Ppx/GppA phosphatase N-terminal" evidence="2">
    <location>
        <begin position="22"/>
        <end position="296"/>
    </location>
</feature>
<dbReference type="SUPFAM" id="SSF53067">
    <property type="entry name" value="Actin-like ATPase domain"/>
    <property type="match status" value="2"/>
</dbReference>
<dbReference type="PANTHER" id="PTHR30005">
    <property type="entry name" value="EXOPOLYPHOSPHATASE"/>
    <property type="match status" value="1"/>
</dbReference>
<dbReference type="InterPro" id="IPR043129">
    <property type="entry name" value="ATPase_NBD"/>
</dbReference>
<evidence type="ECO:0000313" key="4">
    <source>
        <dbReference type="Proteomes" id="UP000614200"/>
    </source>
</evidence>
<dbReference type="EMBL" id="JADKNH010000018">
    <property type="protein sequence ID" value="MBF4695617.1"/>
    <property type="molecule type" value="Genomic_DNA"/>
</dbReference>
<dbReference type="RefSeq" id="WP_194703857.1">
    <property type="nucleotide sequence ID" value="NZ_JADKNH010000018.1"/>
</dbReference>
<organism evidence="3 4">
    <name type="scientific">Fusibacter ferrireducens</name>
    <dbReference type="NCBI Taxonomy" id="2785058"/>
    <lineage>
        <taxon>Bacteria</taxon>
        <taxon>Bacillati</taxon>
        <taxon>Bacillota</taxon>
        <taxon>Clostridia</taxon>
        <taxon>Eubacteriales</taxon>
        <taxon>Eubacteriales Family XII. Incertae Sedis</taxon>
        <taxon>Fusibacter</taxon>
    </lineage>
</organism>
<dbReference type="Proteomes" id="UP000614200">
    <property type="component" value="Unassembled WGS sequence"/>
</dbReference>
<proteinExistence type="inferred from homology"/>
<accession>A0ABR9ZYU1</accession>
<gene>
    <name evidence="3" type="ORF">ISU02_21190</name>
</gene>
<name>A0ABR9ZYU1_9FIRM</name>
<dbReference type="Pfam" id="PF02541">
    <property type="entry name" value="Ppx-GppA"/>
    <property type="match status" value="1"/>
</dbReference>